<dbReference type="PANTHER" id="PTHR43197:SF1">
    <property type="entry name" value="UTP--GLUCOSE-1-PHOSPHATE URIDYLYLTRANSFERASE"/>
    <property type="match status" value="1"/>
</dbReference>
<evidence type="ECO:0000256" key="2">
    <source>
        <dbReference type="ARBA" id="ARBA00012415"/>
    </source>
</evidence>
<keyword evidence="4" id="KW-0808">Transferase</keyword>
<evidence type="ECO:0000256" key="4">
    <source>
        <dbReference type="ARBA" id="ARBA00022679"/>
    </source>
</evidence>
<evidence type="ECO:0000256" key="10">
    <source>
        <dbReference type="ARBA" id="ARBA00048128"/>
    </source>
</evidence>
<accession>Q8D2I5</accession>
<gene>
    <name evidence="12" type="primary">galU</name>
</gene>
<evidence type="ECO:0000256" key="8">
    <source>
        <dbReference type="ARBA" id="ARBA00032341"/>
    </source>
</evidence>
<dbReference type="AlphaFoldDB" id="Q8D2I5"/>
<protein>
    <recommendedName>
        <fullName evidence="3">UTP--glucose-1-phosphate uridylyltransferase</fullName>
        <ecNumber evidence="2">2.7.7.9</ecNumber>
    </recommendedName>
    <alternativeName>
        <fullName evidence="6">Alpha-D-glucosyl-1-phosphate uridylyltransferase</fullName>
    </alternativeName>
    <alternativeName>
        <fullName evidence="7">UDP-glucose pyrophosphorylase</fullName>
    </alternativeName>
    <alternativeName>
        <fullName evidence="8">Uridine diphosphoglucose pyrophosphorylase</fullName>
    </alternativeName>
</protein>
<evidence type="ECO:0000259" key="11">
    <source>
        <dbReference type="Pfam" id="PF00483"/>
    </source>
</evidence>
<dbReference type="Proteomes" id="UP000000562">
    <property type="component" value="Chromosome"/>
</dbReference>
<dbReference type="Pfam" id="PF00483">
    <property type="entry name" value="NTP_transferase"/>
    <property type="match status" value="1"/>
</dbReference>
<dbReference type="Gene3D" id="3.90.550.10">
    <property type="entry name" value="Spore Coat Polysaccharide Biosynthesis Protein SpsA, Chain A"/>
    <property type="match status" value="1"/>
</dbReference>
<dbReference type="PANTHER" id="PTHR43197">
    <property type="entry name" value="UTP--GLUCOSE-1-PHOSPHATE URIDYLYLTRANSFERASE"/>
    <property type="match status" value="1"/>
</dbReference>
<dbReference type="InterPro" id="IPR005835">
    <property type="entry name" value="NTP_transferase_dom"/>
</dbReference>
<evidence type="ECO:0000256" key="5">
    <source>
        <dbReference type="ARBA" id="ARBA00022695"/>
    </source>
</evidence>
<evidence type="ECO:0000313" key="12">
    <source>
        <dbReference type="EMBL" id="BAC24515.1"/>
    </source>
</evidence>
<evidence type="ECO:0000256" key="9">
    <source>
        <dbReference type="ARBA" id="ARBA00037294"/>
    </source>
</evidence>
<dbReference type="GO" id="GO:0003983">
    <property type="term" value="F:UTP:glucose-1-phosphate uridylyltransferase activity"/>
    <property type="evidence" value="ECO:0007669"/>
    <property type="project" value="UniProtKB-EC"/>
</dbReference>
<dbReference type="SUPFAM" id="SSF53448">
    <property type="entry name" value="Nucleotide-diphospho-sugar transferases"/>
    <property type="match status" value="1"/>
</dbReference>
<name>Q8D2I5_WIGBR</name>
<comment type="function">
    <text evidence="9">May play a role in stationary phase survival.</text>
</comment>
<dbReference type="InterPro" id="IPR029044">
    <property type="entry name" value="Nucleotide-diphossugar_trans"/>
</dbReference>
<dbReference type="InterPro" id="IPR005771">
    <property type="entry name" value="GalU_uridylyltTrfase_bac/arc"/>
</dbReference>
<evidence type="ECO:0000256" key="6">
    <source>
        <dbReference type="ARBA" id="ARBA00031455"/>
    </source>
</evidence>
<dbReference type="OrthoDB" id="9803306at2"/>
<feature type="domain" description="Nucleotidyl transferase" evidence="11">
    <location>
        <begin position="7"/>
        <end position="259"/>
    </location>
</feature>
<reference evidence="12 13" key="1">
    <citation type="journal article" date="2002" name="Nat. Genet.">
        <title>Genome sequence of the endocellular obligate symbiont of tsetse flies, Wigglesworthia glossinidia.</title>
        <authorList>
            <person name="Akman L."/>
            <person name="Yamashita A."/>
            <person name="Watanabe H."/>
            <person name="Oshima K."/>
            <person name="Shiba T."/>
            <person name="Hattori M."/>
            <person name="Aksoy S."/>
        </authorList>
    </citation>
    <scope>NUCLEOTIDE SEQUENCE [LARGE SCALE GENOMIC DNA]</scope>
</reference>
<comment type="similarity">
    <text evidence="1">Belongs to the UDPGP type 2 family.</text>
</comment>
<evidence type="ECO:0000256" key="7">
    <source>
        <dbReference type="ARBA" id="ARBA00031959"/>
    </source>
</evidence>
<evidence type="ECO:0000256" key="1">
    <source>
        <dbReference type="ARBA" id="ARBA00006890"/>
    </source>
</evidence>
<dbReference type="EC" id="2.7.7.9" evidence="2"/>
<keyword evidence="13" id="KW-1185">Reference proteome</keyword>
<dbReference type="HOGENOM" id="CLU_029499_1_1_6"/>
<dbReference type="eggNOG" id="COG1210">
    <property type="taxonomic scope" value="Bacteria"/>
</dbReference>
<comment type="catalytic activity">
    <reaction evidence="10">
        <text>alpha-D-glucose 1-phosphate + UTP + H(+) = UDP-alpha-D-glucose + diphosphate</text>
        <dbReference type="Rhea" id="RHEA:19889"/>
        <dbReference type="ChEBI" id="CHEBI:15378"/>
        <dbReference type="ChEBI" id="CHEBI:33019"/>
        <dbReference type="ChEBI" id="CHEBI:46398"/>
        <dbReference type="ChEBI" id="CHEBI:58601"/>
        <dbReference type="ChEBI" id="CHEBI:58885"/>
        <dbReference type="EC" id="2.7.7.9"/>
    </reaction>
</comment>
<proteinExistence type="inferred from homology"/>
<dbReference type="GO" id="GO:0006011">
    <property type="term" value="P:UDP-alpha-D-glucose metabolic process"/>
    <property type="evidence" value="ECO:0007669"/>
    <property type="project" value="InterPro"/>
</dbReference>
<organism evidence="12 13">
    <name type="scientific">Wigglesworthia glossinidia brevipalpis</name>
    <dbReference type="NCBI Taxonomy" id="36870"/>
    <lineage>
        <taxon>Bacteria</taxon>
        <taxon>Pseudomonadati</taxon>
        <taxon>Pseudomonadota</taxon>
        <taxon>Gammaproteobacteria</taxon>
        <taxon>Enterobacterales</taxon>
        <taxon>Erwiniaceae</taxon>
        <taxon>Wigglesworthia</taxon>
    </lineage>
</organism>
<evidence type="ECO:0000256" key="3">
    <source>
        <dbReference type="ARBA" id="ARBA00019048"/>
    </source>
</evidence>
<evidence type="ECO:0000313" key="13">
    <source>
        <dbReference type="Proteomes" id="UP000000562"/>
    </source>
</evidence>
<sequence>MKIKKVVIPIAGLGKRMLPITKVIPKELLPLIDKPLIQYAIHECINSGLKNIIFVTNYKKYLIKNYIENIFLKKKCNFQKKLNIDYIYQKSVNGLGNAILSALPKIGYKSFAVILPDVIINSYSCNNLKINNLLSMLNRFEKTGRSQVLVKLSYNTKDYGIVNCKKSKLNPNDISKIINIIEKPYIKNSIPSLSVVGRYVFSKNIWGMLEKIKPGIENEFQLTDAIKMLIKNEIVEAYCIKGSSYDCGNKLGYMKAFVKYGLYNKYFGKVFKKWLKKIL</sequence>
<dbReference type="KEGG" id="wbr:galU"/>
<keyword evidence="5" id="KW-0548">Nucleotidyltransferase</keyword>
<dbReference type="STRING" id="36870.gene:10368869"/>
<dbReference type="EMBL" id="BA000021">
    <property type="protein sequence ID" value="BAC24515.1"/>
    <property type="molecule type" value="Genomic_DNA"/>
</dbReference>